<dbReference type="GO" id="GO:0009279">
    <property type="term" value="C:cell outer membrane"/>
    <property type="evidence" value="ECO:0007669"/>
    <property type="project" value="TreeGrafter"/>
</dbReference>
<comment type="caution">
    <text evidence="3">The sequence shown here is derived from an EMBL/GenBank/DDBJ whole genome shotgun (WGS) entry which is preliminary data.</text>
</comment>
<evidence type="ECO:0000313" key="4">
    <source>
        <dbReference type="Proteomes" id="UP000078386"/>
    </source>
</evidence>
<proteinExistence type="predicted"/>
<sequence>MKKLITLGMLAFVSASASAVTIDLRHEYTDTSQGQKDRVLISHRFANGFGFSVEAKTKSGGEHSDKAFNDVVDNGDEYVLSYQFNAMPNITVQPGFALETSSSKAIYKPYIRGQYNFEGGFYVAARYRYEYTRDTSSTKDDEHVNRGDLWLGYKTGPWTFEGNYLYKKSEDYNRYDNGKDDYELDFKVAYSIDKNWKPYAQIGNVSVSSDEDDRQTRYRVGVQYTF</sequence>
<dbReference type="Proteomes" id="UP000078386">
    <property type="component" value="Unassembled WGS sequence"/>
</dbReference>
<gene>
    <name evidence="3" type="ORF">M989_01637</name>
</gene>
<organism evidence="3 4">
    <name type="scientific">Kluyvera georgiana ATCC 51603</name>
    <dbReference type="NCBI Taxonomy" id="1354264"/>
    <lineage>
        <taxon>Bacteria</taxon>
        <taxon>Pseudomonadati</taxon>
        <taxon>Pseudomonadota</taxon>
        <taxon>Gammaproteobacteria</taxon>
        <taxon>Enterobacterales</taxon>
        <taxon>Enterobacteriaceae</taxon>
        <taxon>Kluyvera</taxon>
    </lineage>
</organism>
<protein>
    <submittedName>
        <fullName evidence="3">N-acetylneuraminic acid outer membrane channel protein</fullName>
    </submittedName>
</protein>
<name>A0A1B7K2J2_9ENTR</name>
<dbReference type="PANTHER" id="PTHR38105">
    <property type="entry name" value="OUTER MEMBRANE PROTEIN-RELATED-RELATED"/>
    <property type="match status" value="1"/>
</dbReference>
<dbReference type="AlphaFoldDB" id="A0A1B7K2J2"/>
<feature type="chain" id="PRO_5008595775" evidence="2">
    <location>
        <begin position="20"/>
        <end position="226"/>
    </location>
</feature>
<dbReference type="PANTHER" id="PTHR38105:SF5">
    <property type="entry name" value="OUTER MEMBRANE PROTEIN"/>
    <property type="match status" value="1"/>
</dbReference>
<evidence type="ECO:0000256" key="2">
    <source>
        <dbReference type="SAM" id="SignalP"/>
    </source>
</evidence>
<dbReference type="Pfam" id="PF06178">
    <property type="entry name" value="KdgM"/>
    <property type="match status" value="1"/>
</dbReference>
<reference evidence="3 4" key="1">
    <citation type="submission" date="2016-04" db="EMBL/GenBank/DDBJ databases">
        <title>ATOL: Assembling a taxonomically balanced genome-scale reconstruction of the evolutionary history of the Enterobacteriaceae.</title>
        <authorList>
            <person name="Plunkett G.III."/>
            <person name="Neeno-Eckwall E.C."/>
            <person name="Glasner J.D."/>
            <person name="Perna N.T."/>
        </authorList>
    </citation>
    <scope>NUCLEOTIDE SEQUENCE [LARGE SCALE GENOMIC DNA]</scope>
    <source>
        <strain evidence="3 4">ATCC 51603</strain>
    </source>
</reference>
<dbReference type="GO" id="GO:0015772">
    <property type="term" value="P:oligosaccharide transport"/>
    <property type="evidence" value="ECO:0007669"/>
    <property type="project" value="TreeGrafter"/>
</dbReference>
<dbReference type="SUPFAM" id="SSF56935">
    <property type="entry name" value="Porins"/>
    <property type="match status" value="1"/>
</dbReference>
<dbReference type="InterPro" id="IPR009331">
    <property type="entry name" value="Oligogalacturonate-sp_porin"/>
</dbReference>
<evidence type="ECO:0000313" key="3">
    <source>
        <dbReference type="EMBL" id="OAT54348.1"/>
    </source>
</evidence>
<keyword evidence="1 2" id="KW-0732">Signal</keyword>
<keyword evidence="4" id="KW-1185">Reference proteome</keyword>
<evidence type="ECO:0000256" key="1">
    <source>
        <dbReference type="ARBA" id="ARBA00022729"/>
    </source>
</evidence>
<dbReference type="InterPro" id="IPR053713">
    <property type="entry name" value="Bact_OM_Channel_sf"/>
</dbReference>
<dbReference type="GO" id="GO:0015288">
    <property type="term" value="F:porin activity"/>
    <property type="evidence" value="ECO:0007669"/>
    <property type="project" value="TreeGrafter"/>
</dbReference>
<feature type="signal peptide" evidence="2">
    <location>
        <begin position="1"/>
        <end position="19"/>
    </location>
</feature>
<dbReference type="EMBL" id="LXEU01000038">
    <property type="protein sequence ID" value="OAT54348.1"/>
    <property type="molecule type" value="Genomic_DNA"/>
</dbReference>
<dbReference type="Gene3D" id="2.40.160.40">
    <property type="entry name" value="monomeric porin ompg"/>
    <property type="match status" value="1"/>
</dbReference>
<accession>A0A1B7K2J2</accession>
<dbReference type="PATRIC" id="fig|1354264.4.peg.1703"/>